<dbReference type="GO" id="GO:0035312">
    <property type="term" value="F:5'-3' DNA exonuclease activity"/>
    <property type="evidence" value="ECO:0007669"/>
    <property type="project" value="TreeGrafter"/>
</dbReference>
<organism evidence="2">
    <name type="scientific">uncultured Acidimicrobiales bacterium</name>
    <dbReference type="NCBI Taxonomy" id="310071"/>
    <lineage>
        <taxon>Bacteria</taxon>
        <taxon>Bacillati</taxon>
        <taxon>Actinomycetota</taxon>
        <taxon>Acidimicrobiia</taxon>
        <taxon>Acidimicrobiales</taxon>
        <taxon>environmental samples</taxon>
    </lineage>
</organism>
<evidence type="ECO:0000313" key="2">
    <source>
        <dbReference type="EMBL" id="CAA9238272.1"/>
    </source>
</evidence>
<sequence length="274" mass="28358">MIDLHTHSTASDGSDAPARIPELAAAAGCKAVALTDHDRLDGIAEARASAEAVGIELVSGCEISCEVEAGTMHVLVYFVEPGEGPLQDELLRLQDERDRRNEVMARVLDIPYGELVAEAGGRGAGRPHAAAILVRRGLASSIQDAFDKFLAKGRPGYVEKERLTPAVALGLARASGGVPVLAHPLSLELGSTTALEATVRELAGLGLGGLEAVYGRYSPDERSGLADLAGRLGLAVTGGSDHHGTYKPDLSVGTGRGDLCVPDALLDELRSGAA</sequence>
<reference evidence="2" key="1">
    <citation type="submission" date="2020-02" db="EMBL/GenBank/DDBJ databases">
        <authorList>
            <person name="Meier V. D."/>
        </authorList>
    </citation>
    <scope>NUCLEOTIDE SEQUENCE</scope>
    <source>
        <strain evidence="2">AVDCRST_MAG50</strain>
    </source>
</reference>
<dbReference type="PANTHER" id="PTHR42924:SF3">
    <property type="entry name" value="POLYMERASE_HISTIDINOL PHOSPHATASE N-TERMINAL DOMAIN-CONTAINING PROTEIN"/>
    <property type="match status" value="1"/>
</dbReference>
<dbReference type="InterPro" id="IPR003141">
    <property type="entry name" value="Pol/His_phosphatase_N"/>
</dbReference>
<name>A0A6J4I223_9ACTN</name>
<feature type="domain" description="Polymerase/histidinol phosphatase N-terminal" evidence="1">
    <location>
        <begin position="2"/>
        <end position="67"/>
    </location>
</feature>
<dbReference type="InterPro" id="IPR052018">
    <property type="entry name" value="PHP_domain"/>
</dbReference>
<dbReference type="EMBL" id="CADCTF010000086">
    <property type="protein sequence ID" value="CAA9238272.1"/>
    <property type="molecule type" value="Genomic_DNA"/>
</dbReference>
<evidence type="ECO:0000259" key="1">
    <source>
        <dbReference type="SMART" id="SM00481"/>
    </source>
</evidence>
<dbReference type="SUPFAM" id="SSF89550">
    <property type="entry name" value="PHP domain-like"/>
    <property type="match status" value="1"/>
</dbReference>
<dbReference type="GO" id="GO:0004534">
    <property type="term" value="F:5'-3' RNA exonuclease activity"/>
    <property type="evidence" value="ECO:0007669"/>
    <property type="project" value="TreeGrafter"/>
</dbReference>
<dbReference type="PANTHER" id="PTHR42924">
    <property type="entry name" value="EXONUCLEASE"/>
    <property type="match status" value="1"/>
</dbReference>
<dbReference type="Pfam" id="PF02811">
    <property type="entry name" value="PHP"/>
    <property type="match status" value="1"/>
</dbReference>
<dbReference type="Gene3D" id="1.10.150.650">
    <property type="match status" value="1"/>
</dbReference>
<dbReference type="InterPro" id="IPR004013">
    <property type="entry name" value="PHP_dom"/>
</dbReference>
<proteinExistence type="predicted"/>
<dbReference type="InterPro" id="IPR016195">
    <property type="entry name" value="Pol/histidinol_Pase-like"/>
</dbReference>
<dbReference type="AlphaFoldDB" id="A0A6J4I223"/>
<accession>A0A6J4I223</accession>
<protein>
    <submittedName>
        <fullName evidence="2">FIG00031715: Predicted metal-dependent phosphoesterases (PHP family)</fullName>
    </submittedName>
</protein>
<gene>
    <name evidence="2" type="ORF">AVDCRST_MAG50-1530</name>
</gene>
<dbReference type="SMART" id="SM00481">
    <property type="entry name" value="POLIIIAc"/>
    <property type="match status" value="1"/>
</dbReference>
<dbReference type="Gene3D" id="3.20.20.140">
    <property type="entry name" value="Metal-dependent hydrolases"/>
    <property type="match status" value="1"/>
</dbReference>